<dbReference type="EC" id="2.7.7.65" evidence="1"/>
<dbReference type="PANTHER" id="PTHR45138">
    <property type="entry name" value="REGULATORY COMPONENTS OF SENSORY TRANSDUCTION SYSTEM"/>
    <property type="match status" value="1"/>
</dbReference>
<dbReference type="PANTHER" id="PTHR45138:SF9">
    <property type="entry name" value="DIGUANYLATE CYCLASE DGCM-RELATED"/>
    <property type="match status" value="1"/>
</dbReference>
<evidence type="ECO:0000313" key="4">
    <source>
        <dbReference type="EMBL" id="PRO72486.1"/>
    </source>
</evidence>
<comment type="catalytic activity">
    <reaction evidence="2">
        <text>2 GTP = 3',3'-c-di-GMP + 2 diphosphate</text>
        <dbReference type="Rhea" id="RHEA:24898"/>
        <dbReference type="ChEBI" id="CHEBI:33019"/>
        <dbReference type="ChEBI" id="CHEBI:37565"/>
        <dbReference type="ChEBI" id="CHEBI:58805"/>
        <dbReference type="EC" id="2.7.7.65"/>
    </reaction>
</comment>
<keyword evidence="5" id="KW-1185">Reference proteome</keyword>
<sequence>MMDIDHFKKVNDSLGHQAGDRVIRSLSALIQRVSGRASDLPARVGGEEFCLLVCNETAGHIASLAESILTSAEAEVVKYRD</sequence>
<comment type="caution">
    <text evidence="4">The sequence shown here is derived from an EMBL/GenBank/DDBJ whole genome shotgun (WGS) entry which is preliminary data.</text>
</comment>
<dbReference type="GO" id="GO:0052621">
    <property type="term" value="F:diguanylate cyclase activity"/>
    <property type="evidence" value="ECO:0007669"/>
    <property type="project" value="UniProtKB-EC"/>
</dbReference>
<evidence type="ECO:0000259" key="3">
    <source>
        <dbReference type="PROSITE" id="PS50887"/>
    </source>
</evidence>
<dbReference type="OrthoDB" id="9812260at2"/>
<dbReference type="Gene3D" id="3.30.70.270">
    <property type="match status" value="1"/>
</dbReference>
<dbReference type="InterPro" id="IPR000160">
    <property type="entry name" value="GGDEF_dom"/>
</dbReference>
<accession>A0A2S9V7P0</accession>
<dbReference type="NCBIfam" id="TIGR00254">
    <property type="entry name" value="GGDEF"/>
    <property type="match status" value="1"/>
</dbReference>
<dbReference type="SUPFAM" id="SSF55073">
    <property type="entry name" value="Nucleotide cyclase"/>
    <property type="match status" value="1"/>
</dbReference>
<dbReference type="GO" id="GO:0005886">
    <property type="term" value="C:plasma membrane"/>
    <property type="evidence" value="ECO:0007669"/>
    <property type="project" value="TreeGrafter"/>
</dbReference>
<dbReference type="InterPro" id="IPR029787">
    <property type="entry name" value="Nucleotide_cyclase"/>
</dbReference>
<dbReference type="CDD" id="cd01949">
    <property type="entry name" value="GGDEF"/>
    <property type="match status" value="1"/>
</dbReference>
<gene>
    <name evidence="4" type="ORF">C6Y40_16390</name>
</gene>
<dbReference type="GO" id="GO:1902201">
    <property type="term" value="P:negative regulation of bacterial-type flagellum-dependent cell motility"/>
    <property type="evidence" value="ECO:0007669"/>
    <property type="project" value="TreeGrafter"/>
</dbReference>
<dbReference type="AlphaFoldDB" id="A0A2S9V7P0"/>
<dbReference type="PROSITE" id="PS50887">
    <property type="entry name" value="GGDEF"/>
    <property type="match status" value="1"/>
</dbReference>
<evidence type="ECO:0000256" key="1">
    <source>
        <dbReference type="ARBA" id="ARBA00012528"/>
    </source>
</evidence>
<dbReference type="GO" id="GO:0043709">
    <property type="term" value="P:cell adhesion involved in single-species biofilm formation"/>
    <property type="evidence" value="ECO:0007669"/>
    <property type="project" value="TreeGrafter"/>
</dbReference>
<dbReference type="Proteomes" id="UP000238949">
    <property type="component" value="Unassembled WGS sequence"/>
</dbReference>
<dbReference type="InterPro" id="IPR043128">
    <property type="entry name" value="Rev_trsase/Diguanyl_cyclase"/>
</dbReference>
<evidence type="ECO:0000256" key="2">
    <source>
        <dbReference type="ARBA" id="ARBA00034247"/>
    </source>
</evidence>
<dbReference type="EMBL" id="PVNP01000186">
    <property type="protein sequence ID" value="PRO72486.1"/>
    <property type="molecule type" value="Genomic_DNA"/>
</dbReference>
<dbReference type="Pfam" id="PF00990">
    <property type="entry name" value="GGDEF"/>
    <property type="match status" value="1"/>
</dbReference>
<reference evidence="5" key="1">
    <citation type="journal article" date="2020" name="Int. J. Syst. Evol. Microbiol.">
        <title>Alteromonas alba sp. nov., a marine bacterium isolated from the seawater of the West Pacific Ocean.</title>
        <authorList>
            <person name="Sun C."/>
            <person name="Wu Y.-H."/>
            <person name="Xamxidin M."/>
            <person name="Cheng H."/>
            <person name="Xu X.-W."/>
        </authorList>
    </citation>
    <scope>NUCLEOTIDE SEQUENCE [LARGE SCALE GENOMIC DNA]</scope>
    <source>
        <strain evidence="5">190</strain>
    </source>
</reference>
<protein>
    <recommendedName>
        <fullName evidence="1">diguanylate cyclase</fullName>
        <ecNumber evidence="1">2.7.7.65</ecNumber>
    </recommendedName>
</protein>
<organism evidence="4 5">
    <name type="scientific">Alteromonas alba</name>
    <dbReference type="NCBI Taxonomy" id="2079529"/>
    <lineage>
        <taxon>Bacteria</taxon>
        <taxon>Pseudomonadati</taxon>
        <taxon>Pseudomonadota</taxon>
        <taxon>Gammaproteobacteria</taxon>
        <taxon>Alteromonadales</taxon>
        <taxon>Alteromonadaceae</taxon>
        <taxon>Alteromonas/Salinimonas group</taxon>
        <taxon>Alteromonas</taxon>
    </lineage>
</organism>
<feature type="domain" description="GGDEF" evidence="3">
    <location>
        <begin position="1"/>
        <end position="81"/>
    </location>
</feature>
<dbReference type="InterPro" id="IPR050469">
    <property type="entry name" value="Diguanylate_Cyclase"/>
</dbReference>
<evidence type="ECO:0000313" key="5">
    <source>
        <dbReference type="Proteomes" id="UP000238949"/>
    </source>
</evidence>
<name>A0A2S9V7P0_9ALTE</name>
<proteinExistence type="predicted"/>